<evidence type="ECO:0000313" key="2">
    <source>
        <dbReference type="EMBL" id="CEI68263.1"/>
    </source>
</evidence>
<protein>
    <submittedName>
        <fullName evidence="2">Uncharacterized protein</fullName>
    </submittedName>
</protein>
<keyword evidence="3" id="KW-1185">Reference proteome</keyword>
<sequence>MADDSSSVASSVSESTQDWPLNKDDDETLIPSLADVQRTFIDGKNTWRVFLAYASTVIPGLWQANALDPYITLADVPSLPERLPRREVIYGRPCWELPLDVMQHHSPWVSAQQRQIVLVYWSCASPTYFPFGFSKCKAGRFNTVRIVSGPDAKAGISSTSKAHHPRLSAGFPYKASFLATLMIPFYNFMGLVPCLPPPHLTRPQTKFTLYSSHEQNIQSPWLASILDTLEPLIEKKQVQILLNVFLERRPRIFVWWVALFMLGDVAVLDWIRRYLVTMEEKYGFGSLSPPDPMVSAWTGSKQSFLDLEKESIYTSRDDFVSRADLLRCRFDLKLQDSAGSNLSWRPFGSIQKKQVELELRPQLETKYTRKYHSFTWYIDKKQAISDKGFRVCTGRNVHFLDEDNLGKMLPPVNWFPRSVRAINVRPSRESTLMMMEFLIEDAVGNRDWAISGMKEREKFSWLRDWEGLDFMDGALTDVGKLVKAPSWFLQMD</sequence>
<feature type="region of interest" description="Disordered" evidence="1">
    <location>
        <begin position="1"/>
        <end position="24"/>
    </location>
</feature>
<evidence type="ECO:0000256" key="1">
    <source>
        <dbReference type="SAM" id="MobiDB-lite"/>
    </source>
</evidence>
<dbReference type="EMBL" id="LN649231">
    <property type="protein sequence ID" value="CEI68263.1"/>
    <property type="molecule type" value="Genomic_DNA"/>
</dbReference>
<feature type="compositionally biased region" description="Low complexity" evidence="1">
    <location>
        <begin position="1"/>
        <end position="13"/>
    </location>
</feature>
<name>A0A2L2TJP5_9HYPO</name>
<reference evidence="3" key="1">
    <citation type="submission" date="2014-10" db="EMBL/GenBank/DDBJ databases">
        <authorList>
            <person name="King R."/>
        </authorList>
    </citation>
    <scope>NUCLEOTIDE SEQUENCE [LARGE SCALE GENOMIC DNA]</scope>
    <source>
        <strain evidence="3">A3/5</strain>
    </source>
</reference>
<accession>A0A2L2TJP5</accession>
<proteinExistence type="predicted"/>
<evidence type="ECO:0000313" key="3">
    <source>
        <dbReference type="Proteomes" id="UP000245910"/>
    </source>
</evidence>
<organism evidence="2 3">
    <name type="scientific">Fusarium venenatum</name>
    <dbReference type="NCBI Taxonomy" id="56646"/>
    <lineage>
        <taxon>Eukaryota</taxon>
        <taxon>Fungi</taxon>
        <taxon>Dikarya</taxon>
        <taxon>Ascomycota</taxon>
        <taxon>Pezizomycotina</taxon>
        <taxon>Sordariomycetes</taxon>
        <taxon>Hypocreomycetidae</taxon>
        <taxon>Hypocreales</taxon>
        <taxon>Nectriaceae</taxon>
        <taxon>Fusarium</taxon>
    </lineage>
</organism>
<dbReference type="Proteomes" id="UP000245910">
    <property type="component" value="Chromosome III"/>
</dbReference>
<dbReference type="AlphaFoldDB" id="A0A2L2TJP5"/>